<dbReference type="InterPro" id="IPR001841">
    <property type="entry name" value="Znf_RING"/>
</dbReference>
<dbReference type="PROSITE" id="PS50089">
    <property type="entry name" value="ZF_RING_2"/>
    <property type="match status" value="1"/>
</dbReference>
<organism evidence="2">
    <name type="scientific">viral metagenome</name>
    <dbReference type="NCBI Taxonomy" id="1070528"/>
    <lineage>
        <taxon>unclassified sequences</taxon>
        <taxon>metagenomes</taxon>
        <taxon>organismal metagenomes</taxon>
    </lineage>
</organism>
<dbReference type="EMBL" id="MN740352">
    <property type="protein sequence ID" value="QHU02070.1"/>
    <property type="molecule type" value="Genomic_DNA"/>
</dbReference>
<protein>
    <recommendedName>
        <fullName evidence="1">RING-type domain-containing protein</fullName>
    </recommendedName>
</protein>
<evidence type="ECO:0000313" key="2">
    <source>
        <dbReference type="EMBL" id="QHU02070.1"/>
    </source>
</evidence>
<sequence>MPKYFLKIKPELENTYQHKNIYFNTLVDSLNYWISYKYYDKLFESFVKSFISIDISICDKYKVIKTLSNKYKKKKFSIITHPNLVQTWKHNLKNNNCKIFDINSISYEYCDFIICDVINLCDKITKFENYKNIRTISFYNFIKKNCFNVFISPTAIHLNNFINKNIKSVKVVQKIDNCFICTIKSKCYRTGCCGNEICKVCFEKCNSCPYCREINFSKTFNYKNKLKNFTHLDPYNFKLPQLISLEKINFLLTNNNNNNIDIIKKVFTYYVNCKIYLIK</sequence>
<dbReference type="AlphaFoldDB" id="A0A6C0JB66"/>
<evidence type="ECO:0000259" key="1">
    <source>
        <dbReference type="PROSITE" id="PS50089"/>
    </source>
</evidence>
<reference evidence="2" key="1">
    <citation type="journal article" date="2020" name="Nature">
        <title>Giant virus diversity and host interactions through global metagenomics.</title>
        <authorList>
            <person name="Schulz F."/>
            <person name="Roux S."/>
            <person name="Paez-Espino D."/>
            <person name="Jungbluth S."/>
            <person name="Walsh D.A."/>
            <person name="Denef V.J."/>
            <person name="McMahon K.D."/>
            <person name="Konstantinidis K.T."/>
            <person name="Eloe-Fadrosh E.A."/>
            <person name="Kyrpides N.C."/>
            <person name="Woyke T."/>
        </authorList>
    </citation>
    <scope>NUCLEOTIDE SEQUENCE</scope>
    <source>
        <strain evidence="2">GVMAG-M-3300025880-56</strain>
    </source>
</reference>
<feature type="domain" description="RING-type" evidence="1">
    <location>
        <begin position="178"/>
        <end position="212"/>
    </location>
</feature>
<proteinExistence type="predicted"/>
<accession>A0A6C0JB66</accession>
<name>A0A6C0JB66_9ZZZZ</name>